<name>A0A8S3J7V6_9BILA</name>
<dbReference type="EMBL" id="CAJOBI010340246">
    <property type="protein sequence ID" value="CAF5211811.1"/>
    <property type="molecule type" value="Genomic_DNA"/>
</dbReference>
<proteinExistence type="predicted"/>
<feature type="non-terminal residue" evidence="1">
    <location>
        <position position="1"/>
    </location>
</feature>
<accession>A0A8S3J7V6</accession>
<evidence type="ECO:0000313" key="2">
    <source>
        <dbReference type="Proteomes" id="UP000676336"/>
    </source>
</evidence>
<feature type="non-terminal residue" evidence="1">
    <location>
        <position position="108"/>
    </location>
</feature>
<gene>
    <name evidence="1" type="ORF">SMN809_LOCUS78601</name>
</gene>
<dbReference type="AlphaFoldDB" id="A0A8S3J7V6"/>
<protein>
    <submittedName>
        <fullName evidence="1">Uncharacterized protein</fullName>
    </submittedName>
</protein>
<sequence length="108" mass="12467">LAMMLSTLYMQRESYLPSNDEFVDNEYFESNETDDKLKIVTPAIAKLRMLCANCIWRLWCYERLWGPRVGVILVSTMVESAEKVLVISYISDKPEKNLNVGFPKGKPN</sequence>
<organism evidence="1 2">
    <name type="scientific">Rotaria magnacalcarata</name>
    <dbReference type="NCBI Taxonomy" id="392030"/>
    <lineage>
        <taxon>Eukaryota</taxon>
        <taxon>Metazoa</taxon>
        <taxon>Spiralia</taxon>
        <taxon>Gnathifera</taxon>
        <taxon>Rotifera</taxon>
        <taxon>Eurotatoria</taxon>
        <taxon>Bdelloidea</taxon>
        <taxon>Philodinida</taxon>
        <taxon>Philodinidae</taxon>
        <taxon>Rotaria</taxon>
    </lineage>
</organism>
<dbReference type="Proteomes" id="UP000676336">
    <property type="component" value="Unassembled WGS sequence"/>
</dbReference>
<comment type="caution">
    <text evidence="1">The sequence shown here is derived from an EMBL/GenBank/DDBJ whole genome shotgun (WGS) entry which is preliminary data.</text>
</comment>
<evidence type="ECO:0000313" key="1">
    <source>
        <dbReference type="EMBL" id="CAF5211811.1"/>
    </source>
</evidence>
<reference evidence="1" key="1">
    <citation type="submission" date="2021-02" db="EMBL/GenBank/DDBJ databases">
        <authorList>
            <person name="Nowell W R."/>
        </authorList>
    </citation>
    <scope>NUCLEOTIDE SEQUENCE</scope>
</reference>